<keyword evidence="8" id="KW-0902">Two-component regulatory system</keyword>
<dbReference type="PANTHER" id="PTHR24421">
    <property type="entry name" value="NITRATE/NITRITE SENSOR PROTEIN NARX-RELATED"/>
    <property type="match status" value="1"/>
</dbReference>
<dbReference type="Gene3D" id="3.30.565.10">
    <property type="entry name" value="Histidine kinase-like ATPase, C-terminal domain"/>
    <property type="match status" value="1"/>
</dbReference>
<evidence type="ECO:0000313" key="13">
    <source>
        <dbReference type="Proteomes" id="UP001501094"/>
    </source>
</evidence>
<evidence type="ECO:0000256" key="8">
    <source>
        <dbReference type="ARBA" id="ARBA00023012"/>
    </source>
</evidence>
<evidence type="ECO:0000256" key="7">
    <source>
        <dbReference type="ARBA" id="ARBA00022840"/>
    </source>
</evidence>
<feature type="transmembrane region" description="Helical" evidence="10">
    <location>
        <begin position="12"/>
        <end position="34"/>
    </location>
</feature>
<dbReference type="InterPro" id="IPR050482">
    <property type="entry name" value="Sensor_HK_TwoCompSys"/>
</dbReference>
<feature type="region of interest" description="Disordered" evidence="9">
    <location>
        <begin position="353"/>
        <end position="375"/>
    </location>
</feature>
<dbReference type="Proteomes" id="UP001501094">
    <property type="component" value="Unassembled WGS sequence"/>
</dbReference>
<evidence type="ECO:0000256" key="2">
    <source>
        <dbReference type="ARBA" id="ARBA00012438"/>
    </source>
</evidence>
<comment type="caution">
    <text evidence="12">The sequence shown here is derived from an EMBL/GenBank/DDBJ whole genome shotgun (WGS) entry which is preliminary data.</text>
</comment>
<keyword evidence="5" id="KW-0547">Nucleotide-binding</keyword>
<dbReference type="InterPro" id="IPR011712">
    <property type="entry name" value="Sig_transdc_His_kin_sub3_dim/P"/>
</dbReference>
<dbReference type="Pfam" id="PF07730">
    <property type="entry name" value="HisKA_3"/>
    <property type="match status" value="1"/>
</dbReference>
<feature type="domain" description="Signal transduction histidine kinase subgroup 3 dimerisation and phosphoacceptor" evidence="11">
    <location>
        <begin position="206"/>
        <end position="269"/>
    </location>
</feature>
<feature type="transmembrane region" description="Helical" evidence="10">
    <location>
        <begin position="46"/>
        <end position="65"/>
    </location>
</feature>
<name>A0ABP4ZCL6_9MICO</name>
<keyword evidence="10" id="KW-0812">Transmembrane</keyword>
<evidence type="ECO:0000256" key="10">
    <source>
        <dbReference type="SAM" id="Phobius"/>
    </source>
</evidence>
<feature type="compositionally biased region" description="Low complexity" evidence="9">
    <location>
        <begin position="353"/>
        <end position="367"/>
    </location>
</feature>
<evidence type="ECO:0000256" key="3">
    <source>
        <dbReference type="ARBA" id="ARBA00022553"/>
    </source>
</evidence>
<keyword evidence="3" id="KW-0597">Phosphoprotein</keyword>
<protein>
    <recommendedName>
        <fullName evidence="2">histidine kinase</fullName>
        <ecNumber evidence="2">2.7.13.3</ecNumber>
    </recommendedName>
</protein>
<feature type="transmembrane region" description="Helical" evidence="10">
    <location>
        <begin position="148"/>
        <end position="170"/>
    </location>
</feature>
<feature type="region of interest" description="Disordered" evidence="9">
    <location>
        <begin position="405"/>
        <end position="442"/>
    </location>
</feature>
<dbReference type="PANTHER" id="PTHR24421:SF10">
    <property type="entry name" value="NITRATE_NITRITE SENSOR PROTEIN NARQ"/>
    <property type="match status" value="1"/>
</dbReference>
<gene>
    <name evidence="12" type="ORF">GCM10009751_04150</name>
</gene>
<keyword evidence="4" id="KW-0808">Transferase</keyword>
<dbReference type="RefSeq" id="WP_344099007.1">
    <property type="nucleotide sequence ID" value="NZ_BAAANL010000001.1"/>
</dbReference>
<comment type="catalytic activity">
    <reaction evidence="1">
        <text>ATP + protein L-histidine = ADP + protein N-phospho-L-histidine.</text>
        <dbReference type="EC" id="2.7.13.3"/>
    </reaction>
</comment>
<keyword evidence="7" id="KW-0067">ATP-binding</keyword>
<dbReference type="EMBL" id="BAAANL010000001">
    <property type="protein sequence ID" value="GAA1850886.1"/>
    <property type="molecule type" value="Genomic_DNA"/>
</dbReference>
<proteinExistence type="predicted"/>
<organism evidence="12 13">
    <name type="scientific">Myceligenerans crystallogenes</name>
    <dbReference type="NCBI Taxonomy" id="316335"/>
    <lineage>
        <taxon>Bacteria</taxon>
        <taxon>Bacillati</taxon>
        <taxon>Actinomycetota</taxon>
        <taxon>Actinomycetes</taxon>
        <taxon>Micrococcales</taxon>
        <taxon>Promicromonosporaceae</taxon>
        <taxon>Myceligenerans</taxon>
    </lineage>
</organism>
<evidence type="ECO:0000256" key="9">
    <source>
        <dbReference type="SAM" id="MobiDB-lite"/>
    </source>
</evidence>
<keyword evidence="6 12" id="KW-0418">Kinase</keyword>
<dbReference type="InterPro" id="IPR036890">
    <property type="entry name" value="HATPase_C_sf"/>
</dbReference>
<dbReference type="EC" id="2.7.13.3" evidence="2"/>
<reference evidence="13" key="1">
    <citation type="journal article" date="2019" name="Int. J. Syst. Evol. Microbiol.">
        <title>The Global Catalogue of Microorganisms (GCM) 10K type strain sequencing project: providing services to taxonomists for standard genome sequencing and annotation.</title>
        <authorList>
            <consortium name="The Broad Institute Genomics Platform"/>
            <consortium name="The Broad Institute Genome Sequencing Center for Infectious Disease"/>
            <person name="Wu L."/>
            <person name="Ma J."/>
        </authorList>
    </citation>
    <scope>NUCLEOTIDE SEQUENCE [LARGE SCALE GENOMIC DNA]</scope>
    <source>
        <strain evidence="13">JCM 14326</strain>
    </source>
</reference>
<evidence type="ECO:0000256" key="4">
    <source>
        <dbReference type="ARBA" id="ARBA00022679"/>
    </source>
</evidence>
<keyword evidence="10" id="KW-1133">Transmembrane helix</keyword>
<feature type="transmembrane region" description="Helical" evidence="10">
    <location>
        <begin position="101"/>
        <end position="128"/>
    </location>
</feature>
<evidence type="ECO:0000256" key="1">
    <source>
        <dbReference type="ARBA" id="ARBA00000085"/>
    </source>
</evidence>
<keyword evidence="10" id="KW-0472">Membrane</keyword>
<evidence type="ECO:0000259" key="11">
    <source>
        <dbReference type="Pfam" id="PF07730"/>
    </source>
</evidence>
<sequence>MIRTFVRRFAWAMLGAAIGLAVALVVYFGLAWILSGRLTAPVGEDPPGAAVAGVSLACALALGLVPGTRELEVTAARSLLGADAELVVPARETWGHRLRTAVWIAFHLVTGLLVAFCLFGLIPATIVIGTESVLGHTLGTRVPVPDVAAARVAVVLACVAGGVAAALGAWPAGALARRAAAWLLGPTTADRLEVALARQRREAEHTLLARELHDGIGHALTIVSVQAAAGRRVAATRPERAAEAFVAIEEVSRGALAELDALLGILRDDRAAAPAGGVADVVEQHRRAGLEVAADVALPADLPPILRRTVARIVTEGLTNARRHGAPGEVRLRVGHTDHEVFVQVSNAVSDQARVAGPGPAGAAARPSGRDGGRGLAGIRERAALFGGSAAAGVVGHDDGVRRHAAGAAGKDEGAGPSRTGGPPARDQARAGQDGAGFADDDGRWLLSVRLPRITAGKERDE</sequence>
<dbReference type="Gene3D" id="1.20.5.1930">
    <property type="match status" value="1"/>
</dbReference>
<evidence type="ECO:0000256" key="6">
    <source>
        <dbReference type="ARBA" id="ARBA00022777"/>
    </source>
</evidence>
<accession>A0ABP4ZCL6</accession>
<evidence type="ECO:0000313" key="12">
    <source>
        <dbReference type="EMBL" id="GAA1850886.1"/>
    </source>
</evidence>
<evidence type="ECO:0000256" key="5">
    <source>
        <dbReference type="ARBA" id="ARBA00022741"/>
    </source>
</evidence>
<keyword evidence="13" id="KW-1185">Reference proteome</keyword>
<dbReference type="GO" id="GO:0016301">
    <property type="term" value="F:kinase activity"/>
    <property type="evidence" value="ECO:0007669"/>
    <property type="project" value="UniProtKB-KW"/>
</dbReference>
<dbReference type="SUPFAM" id="SSF55874">
    <property type="entry name" value="ATPase domain of HSP90 chaperone/DNA topoisomerase II/histidine kinase"/>
    <property type="match status" value="1"/>
</dbReference>